<dbReference type="EMBL" id="GGMS01014644">
    <property type="protein sequence ID" value="MBY83847.1"/>
    <property type="molecule type" value="Transcribed_RNA"/>
</dbReference>
<name>A0A2S2R1E5_9HEMI</name>
<accession>A0A2S2R1E5</accession>
<evidence type="ECO:0000313" key="2">
    <source>
        <dbReference type="EMBL" id="MBY83847.1"/>
    </source>
</evidence>
<sequence length="113" mass="13117">MFISVSIFIAVFFKMILVILDTIDLLTKVTNLFNRSMLNTAKLVITVISFMPINMEVVALGGSLLILFSFSILITVFNFIGRLYFFIVDIWYQIHEKKELQDDHIFKVYNALN</sequence>
<evidence type="ECO:0000256" key="1">
    <source>
        <dbReference type="SAM" id="Phobius"/>
    </source>
</evidence>
<feature type="transmembrane region" description="Helical" evidence="1">
    <location>
        <begin position="6"/>
        <end position="23"/>
    </location>
</feature>
<dbReference type="AlphaFoldDB" id="A0A2S2R1E5"/>
<feature type="transmembrane region" description="Helical" evidence="1">
    <location>
        <begin position="43"/>
        <end position="66"/>
    </location>
</feature>
<keyword evidence="1" id="KW-0812">Transmembrane</keyword>
<keyword evidence="1" id="KW-1133">Transmembrane helix</keyword>
<gene>
    <name evidence="2" type="ORF">g.1803</name>
</gene>
<organism evidence="2">
    <name type="scientific">Sipha flava</name>
    <name type="common">yellow sugarcane aphid</name>
    <dbReference type="NCBI Taxonomy" id="143950"/>
    <lineage>
        <taxon>Eukaryota</taxon>
        <taxon>Metazoa</taxon>
        <taxon>Ecdysozoa</taxon>
        <taxon>Arthropoda</taxon>
        <taxon>Hexapoda</taxon>
        <taxon>Insecta</taxon>
        <taxon>Pterygota</taxon>
        <taxon>Neoptera</taxon>
        <taxon>Paraneoptera</taxon>
        <taxon>Hemiptera</taxon>
        <taxon>Sternorrhyncha</taxon>
        <taxon>Aphidomorpha</taxon>
        <taxon>Aphidoidea</taxon>
        <taxon>Aphididae</taxon>
        <taxon>Sipha</taxon>
    </lineage>
</organism>
<proteinExistence type="predicted"/>
<reference evidence="2" key="1">
    <citation type="submission" date="2018-04" db="EMBL/GenBank/DDBJ databases">
        <title>Transcriptome assembly of Sipha flava.</title>
        <authorList>
            <person name="Scully E.D."/>
            <person name="Geib S.M."/>
            <person name="Palmer N.A."/>
            <person name="Koch K."/>
            <person name="Bradshaw J."/>
            <person name="Heng-Moss T."/>
            <person name="Sarath G."/>
        </authorList>
    </citation>
    <scope>NUCLEOTIDE SEQUENCE</scope>
</reference>
<feature type="transmembrane region" description="Helical" evidence="1">
    <location>
        <begin position="72"/>
        <end position="92"/>
    </location>
</feature>
<protein>
    <submittedName>
        <fullName evidence="2">Uncharacterized protein</fullName>
    </submittedName>
</protein>
<keyword evidence="1" id="KW-0472">Membrane</keyword>